<keyword evidence="5" id="KW-1185">Reference proteome</keyword>
<dbReference type="Gene3D" id="3.30.450.20">
    <property type="entry name" value="PAS domain"/>
    <property type="match status" value="2"/>
</dbReference>
<evidence type="ECO:0000313" key="4">
    <source>
        <dbReference type="EMBL" id="THJ36453.1"/>
    </source>
</evidence>
<feature type="domain" description="GGDEF" evidence="3">
    <location>
        <begin position="634"/>
        <end position="772"/>
    </location>
</feature>
<dbReference type="CDD" id="cd01948">
    <property type="entry name" value="EAL"/>
    <property type="match status" value="1"/>
</dbReference>
<dbReference type="SMART" id="SM00052">
    <property type="entry name" value="EAL"/>
    <property type="match status" value="1"/>
</dbReference>
<proteinExistence type="predicted"/>
<dbReference type="SMART" id="SM00267">
    <property type="entry name" value="GGDEF"/>
    <property type="match status" value="1"/>
</dbReference>
<evidence type="ECO:0000259" key="3">
    <source>
        <dbReference type="PROSITE" id="PS50887"/>
    </source>
</evidence>
<feature type="transmembrane region" description="Helical" evidence="1">
    <location>
        <begin position="298"/>
        <end position="318"/>
    </location>
</feature>
<protein>
    <submittedName>
        <fullName evidence="4">EAL domain-containing protein</fullName>
    </submittedName>
</protein>
<dbReference type="InterPro" id="IPR052155">
    <property type="entry name" value="Biofilm_reg_signaling"/>
</dbReference>
<dbReference type="Pfam" id="PF00563">
    <property type="entry name" value="EAL"/>
    <property type="match status" value="1"/>
</dbReference>
<dbReference type="SUPFAM" id="SSF55073">
    <property type="entry name" value="Nucleotide cyclase"/>
    <property type="match status" value="1"/>
</dbReference>
<gene>
    <name evidence="4" type="ORF">E8K88_00695</name>
</gene>
<comment type="caution">
    <text evidence="4">The sequence shown here is derived from an EMBL/GenBank/DDBJ whole genome shotgun (WGS) entry which is preliminary data.</text>
</comment>
<dbReference type="Gene3D" id="3.20.20.450">
    <property type="entry name" value="EAL domain"/>
    <property type="match status" value="1"/>
</dbReference>
<dbReference type="PANTHER" id="PTHR44757:SF2">
    <property type="entry name" value="BIOFILM ARCHITECTURE MAINTENANCE PROTEIN MBAA"/>
    <property type="match status" value="1"/>
</dbReference>
<dbReference type="SUPFAM" id="SSF141868">
    <property type="entry name" value="EAL domain-like"/>
    <property type="match status" value="1"/>
</dbReference>
<dbReference type="EMBL" id="SSWX01000001">
    <property type="protein sequence ID" value="THJ36453.1"/>
    <property type="molecule type" value="Genomic_DNA"/>
</dbReference>
<keyword evidence="1" id="KW-0472">Membrane</keyword>
<dbReference type="SUPFAM" id="SSF55785">
    <property type="entry name" value="PYP-like sensor domain (PAS domain)"/>
    <property type="match status" value="1"/>
</dbReference>
<sequence>MAHWPHLNACAKTLSLLQARFQRILCAIALTIRPDLHPSNTPHSQACQANAGMPAARAMPVHTRRSFWVFAGLIVGCMGIGLLLLLESTHARNNELEKSRLEAQSMEFAYALQSSAQAYGRFLTNVQFSLTSAPLHEGSSLVDAWNITIANPELASTRIVRMIPVESDTLLGKRIENALKEHRGGIEVRAFAQNNGLTLVAIPAARNSATGSPDIASVIGVDLVFTDWLREVQRLATSYALDVHAFVSPMPVPIAEMQPSMRWNKDSLHIAMQIMGQRVELAFTSSAQLSSSTTISQAAPWGLVISGLVLLIAWLILLRMRETELVDSGQRYKEQAHTGWLRYFAFLNHPLIPAAELDRENGYFHKPSPRLSQLLGYKADELQRLTIASITHPDDLVKLQHPDILPSEDAHYLYEKVSDLRLQHNLGYPVWVDLLRIRYTPSSLENIKHTLTDRDIMVLHDNSQSKLLQNQLQRRIEKNETIFEQLPVGLCIADTEQHIHFINERFKSYSLWQGSNPLTLDDWWQALNQAGSPKTIHERWQQQVSASITRSGMLETIEIHLHSRQQEQHRVLELSGIVLDDQIVLTLVDVSSHKKAEDDIRLLAFYDLTTKLPNRKLLLDRLQQACISSLHHPHYGALLLLKLEQLRGLRDGKNNAQADAILKETVQRIRPLLPADHTIARIDTDTFAILLNALALAEDTAVHMCEQIGNSVVAAIQQPYTLAERSLHLSTCIGATLFKGTRHSAEDLLGRAQIARRQAAQNGQSTVHFFDPQTQENASARALLERNIKAGLAMSEFVLYYQPQVEKSNFIGAEVLLRWRHGEVFVSPDKFISTAEQSNLILPLGNWVLHQACKQLAQWAERSETAHLTLSVNISPKQFKHAQFVDTVVQAIANTGAPARQLIIELTESMLFEDIDSAIARISALRAHGVGFSLDDFGMGYSSLSDLQRLPLTELKIDRSFIRDIQHNAHDARMVRSIISLGHSMGLQVIAEGVETQAQIDYLIDSGCMRWQGYFIGKPQPIAHLEQLMQEHITFSFRGSQP</sequence>
<reference evidence="4 5" key="1">
    <citation type="submission" date="2019-04" db="EMBL/GenBank/DDBJ databases">
        <title>Lampropedia sp YIM MLB12 draf genome.</title>
        <authorList>
            <person name="Wang Y.-X."/>
        </authorList>
    </citation>
    <scope>NUCLEOTIDE SEQUENCE [LARGE SCALE GENOMIC DNA]</scope>
    <source>
        <strain evidence="4 5">YIM MLB12</strain>
    </source>
</reference>
<dbReference type="Proteomes" id="UP000306236">
    <property type="component" value="Unassembled WGS sequence"/>
</dbReference>
<dbReference type="InterPro" id="IPR035965">
    <property type="entry name" value="PAS-like_dom_sf"/>
</dbReference>
<dbReference type="PROSITE" id="PS50883">
    <property type="entry name" value="EAL"/>
    <property type="match status" value="1"/>
</dbReference>
<dbReference type="InterPro" id="IPR001633">
    <property type="entry name" value="EAL_dom"/>
</dbReference>
<feature type="transmembrane region" description="Helical" evidence="1">
    <location>
        <begin position="67"/>
        <end position="86"/>
    </location>
</feature>
<accession>A0A4S5BYC9</accession>
<dbReference type="OrthoDB" id="9813903at2"/>
<dbReference type="InterPro" id="IPR035919">
    <property type="entry name" value="EAL_sf"/>
</dbReference>
<dbReference type="AlphaFoldDB" id="A0A4S5BYC9"/>
<evidence type="ECO:0000259" key="2">
    <source>
        <dbReference type="PROSITE" id="PS50883"/>
    </source>
</evidence>
<evidence type="ECO:0000313" key="5">
    <source>
        <dbReference type="Proteomes" id="UP000306236"/>
    </source>
</evidence>
<dbReference type="CDD" id="cd00130">
    <property type="entry name" value="PAS"/>
    <property type="match status" value="1"/>
</dbReference>
<evidence type="ECO:0000256" key="1">
    <source>
        <dbReference type="SAM" id="Phobius"/>
    </source>
</evidence>
<dbReference type="Pfam" id="PF00990">
    <property type="entry name" value="GGDEF"/>
    <property type="match status" value="1"/>
</dbReference>
<keyword evidence="1" id="KW-1133">Transmembrane helix</keyword>
<dbReference type="PANTHER" id="PTHR44757">
    <property type="entry name" value="DIGUANYLATE CYCLASE DGCP"/>
    <property type="match status" value="1"/>
</dbReference>
<dbReference type="SMART" id="SM00091">
    <property type="entry name" value="PAS"/>
    <property type="match status" value="2"/>
</dbReference>
<dbReference type="InterPro" id="IPR000014">
    <property type="entry name" value="PAS"/>
</dbReference>
<dbReference type="InterPro" id="IPR029787">
    <property type="entry name" value="Nucleotide_cyclase"/>
</dbReference>
<dbReference type="Gene3D" id="3.30.70.270">
    <property type="match status" value="1"/>
</dbReference>
<dbReference type="InterPro" id="IPR000160">
    <property type="entry name" value="GGDEF_dom"/>
</dbReference>
<feature type="domain" description="EAL" evidence="2">
    <location>
        <begin position="781"/>
        <end position="1033"/>
    </location>
</feature>
<dbReference type="PROSITE" id="PS50887">
    <property type="entry name" value="GGDEF"/>
    <property type="match status" value="1"/>
</dbReference>
<name>A0A4S5BYC9_9BURK</name>
<dbReference type="InterPro" id="IPR043128">
    <property type="entry name" value="Rev_trsase/Diguanyl_cyclase"/>
</dbReference>
<keyword evidence="1" id="KW-0812">Transmembrane</keyword>
<organism evidence="4 5">
    <name type="scientific">Lampropedia aestuarii</name>
    <dbReference type="NCBI Taxonomy" id="2562762"/>
    <lineage>
        <taxon>Bacteria</taxon>
        <taxon>Pseudomonadati</taxon>
        <taxon>Pseudomonadota</taxon>
        <taxon>Betaproteobacteria</taxon>
        <taxon>Burkholderiales</taxon>
        <taxon>Comamonadaceae</taxon>
        <taxon>Lampropedia</taxon>
    </lineage>
</organism>